<protein>
    <submittedName>
        <fullName evidence="3">Uncharacterized protein</fullName>
    </submittedName>
</protein>
<gene>
    <name evidence="2" type="ORF">S03H2_34478</name>
    <name evidence="3" type="ORF">S06H3_01976</name>
</gene>
<keyword evidence="1" id="KW-0812">Transmembrane</keyword>
<evidence type="ECO:0000313" key="3">
    <source>
        <dbReference type="EMBL" id="GAH99667.1"/>
    </source>
</evidence>
<dbReference type="EMBL" id="BARV01000541">
    <property type="protein sequence ID" value="GAH99667.1"/>
    <property type="molecule type" value="Genomic_DNA"/>
</dbReference>
<evidence type="ECO:0000313" key="2">
    <source>
        <dbReference type="EMBL" id="GAH56045.1"/>
    </source>
</evidence>
<keyword evidence="1" id="KW-1133">Transmembrane helix</keyword>
<reference evidence="3" key="1">
    <citation type="journal article" date="2014" name="Front. Microbiol.">
        <title>High frequency of phylogenetically diverse reductive dehalogenase-homologous genes in deep subseafloor sedimentary metagenomes.</title>
        <authorList>
            <person name="Kawai M."/>
            <person name="Futagami T."/>
            <person name="Toyoda A."/>
            <person name="Takaki Y."/>
            <person name="Nishi S."/>
            <person name="Hori S."/>
            <person name="Arai W."/>
            <person name="Tsubouchi T."/>
            <person name="Morono Y."/>
            <person name="Uchiyama I."/>
            <person name="Ito T."/>
            <person name="Fujiyama A."/>
            <person name="Inagaki F."/>
            <person name="Takami H."/>
        </authorList>
    </citation>
    <scope>NUCLEOTIDE SEQUENCE</scope>
    <source>
        <strain evidence="3">Expedition CK06-06</strain>
    </source>
</reference>
<keyword evidence="1" id="KW-0472">Membrane</keyword>
<feature type="transmembrane region" description="Helical" evidence="1">
    <location>
        <begin position="12"/>
        <end position="33"/>
    </location>
</feature>
<proteinExistence type="predicted"/>
<organism evidence="3">
    <name type="scientific">marine sediment metagenome</name>
    <dbReference type="NCBI Taxonomy" id="412755"/>
    <lineage>
        <taxon>unclassified sequences</taxon>
        <taxon>metagenomes</taxon>
        <taxon>ecological metagenomes</taxon>
    </lineage>
</organism>
<dbReference type="EMBL" id="BARU01021042">
    <property type="protein sequence ID" value="GAH56045.1"/>
    <property type="molecule type" value="Genomic_DNA"/>
</dbReference>
<feature type="transmembrane region" description="Helical" evidence="1">
    <location>
        <begin position="39"/>
        <end position="58"/>
    </location>
</feature>
<accession>X1JZL5</accession>
<dbReference type="AlphaFoldDB" id="X1JZL5"/>
<evidence type="ECO:0000256" key="1">
    <source>
        <dbReference type="SAM" id="Phobius"/>
    </source>
</evidence>
<comment type="caution">
    <text evidence="3">The sequence shown here is derived from an EMBL/GenBank/DDBJ whole genome shotgun (WGS) entry which is preliminary data.</text>
</comment>
<name>X1JZL5_9ZZZZ</name>
<sequence>MPTKSEEQKKQWGIAGVAIPGGLLIGMGVGFLIGNVPAGMFIGLGGGFIVMLIVMLILQFKR</sequence>